<gene>
    <name evidence="8" type="ordered locus">HBZC1_p0250</name>
</gene>
<dbReference type="HOGENOM" id="CLU_010686_3_1_7"/>
<dbReference type="PROSITE" id="PS51736">
    <property type="entry name" value="RECOMBINASES_3"/>
    <property type="match status" value="1"/>
</dbReference>
<proteinExistence type="predicted"/>
<dbReference type="Pfam" id="PF00239">
    <property type="entry name" value="Resolvase"/>
    <property type="match status" value="1"/>
</dbReference>
<keyword evidence="2" id="KW-0238">DNA-binding</keyword>
<keyword evidence="1" id="KW-0229">DNA integration</keyword>
<evidence type="ECO:0000313" key="8">
    <source>
        <dbReference type="EMBL" id="CCB80905.1"/>
    </source>
</evidence>
<dbReference type="Gene3D" id="3.40.50.1390">
    <property type="entry name" value="Resolvase, N-terminal catalytic domain"/>
    <property type="match status" value="1"/>
</dbReference>
<feature type="coiled-coil region" evidence="5">
    <location>
        <begin position="69"/>
        <end position="96"/>
    </location>
</feature>
<feature type="domain" description="Resolvase/invertase-type recombinase catalytic" evidence="7">
    <location>
        <begin position="32"/>
        <end position="174"/>
    </location>
</feature>
<geneLocation type="plasmid" evidence="8 9">
    <name>phbz1</name>
</geneLocation>
<evidence type="ECO:0000256" key="5">
    <source>
        <dbReference type="SAM" id="Coils"/>
    </source>
</evidence>
<dbReference type="SUPFAM" id="SSF53041">
    <property type="entry name" value="Resolvase-like"/>
    <property type="match status" value="1"/>
</dbReference>
<dbReference type="InterPro" id="IPR050639">
    <property type="entry name" value="SSR_resolvase"/>
</dbReference>
<dbReference type="SMART" id="SM00857">
    <property type="entry name" value="Resolvase"/>
    <property type="match status" value="1"/>
</dbReference>
<feature type="region of interest" description="Disordered" evidence="6">
    <location>
        <begin position="1"/>
        <end position="32"/>
    </location>
</feature>
<dbReference type="CDD" id="cd03768">
    <property type="entry name" value="SR_ResInv"/>
    <property type="match status" value="1"/>
</dbReference>
<dbReference type="AlphaFoldDB" id="F8KUH0"/>
<evidence type="ECO:0000256" key="2">
    <source>
        <dbReference type="ARBA" id="ARBA00023125"/>
    </source>
</evidence>
<dbReference type="PANTHER" id="PTHR30461">
    <property type="entry name" value="DNA-INVERTASE FROM LAMBDOID PROPHAGE"/>
    <property type="match status" value="1"/>
</dbReference>
<keyword evidence="5" id="KW-0175">Coiled coil</keyword>
<reference evidence="8 9" key="1">
    <citation type="journal article" date="2011" name="J. Bacteriol.">
        <title>Genome sequence of Helicobacter bizzozeronii strain CIII-1, an isolate from human gastric mucosa.</title>
        <authorList>
            <person name="Schott T."/>
            <person name="Rossi M."/>
            <person name="Hanninen M.L."/>
        </authorList>
    </citation>
    <scope>NUCLEOTIDE SEQUENCE [LARGE SCALE GENOMIC DNA]</scope>
    <source>
        <strain evidence="8 9">CIII-1</strain>
    </source>
</reference>
<dbReference type="GO" id="GO:0000150">
    <property type="term" value="F:DNA strand exchange activity"/>
    <property type="evidence" value="ECO:0007669"/>
    <property type="project" value="InterPro"/>
</dbReference>
<dbReference type="InterPro" id="IPR006118">
    <property type="entry name" value="Recombinase_CS"/>
</dbReference>
<sequence>MPRKPKDATPGGVPETQAKKPKKTAPQENPRKAIAYVRISTDKQEQLGQRHDIETYAKQENLTIARWIEAEMSSRKSQEKRRINELKQELQKGDLLLVAELTRLGRSMVEVMNLMEYFNANGVAVCFVRQPELSTYNNAIGKLLIAIYGYLAEAEREMISLRTKSALAAKKAEGQHLGRAKGTLNKNHPLDPFKDTIRLYRERGLTYSAILKLIDCPKKPQLASFLAYCKSRGLK</sequence>
<feature type="active site" description="O-(5'-phospho-DNA)-serine intermediate" evidence="4">
    <location>
        <position position="40"/>
    </location>
</feature>
<evidence type="ECO:0000259" key="7">
    <source>
        <dbReference type="PROSITE" id="PS51736"/>
    </source>
</evidence>
<organism evidence="8 9">
    <name type="scientific">Helicobacter bizzozeronii (strain CIII-1)</name>
    <dbReference type="NCBI Taxonomy" id="1002804"/>
    <lineage>
        <taxon>Bacteria</taxon>
        <taxon>Pseudomonadati</taxon>
        <taxon>Campylobacterota</taxon>
        <taxon>Epsilonproteobacteria</taxon>
        <taxon>Campylobacterales</taxon>
        <taxon>Helicobacteraceae</taxon>
        <taxon>Helicobacter</taxon>
    </lineage>
</organism>
<dbReference type="Proteomes" id="UP000008387">
    <property type="component" value="Plasmid phbz1"/>
</dbReference>
<name>F8KUH0_HELBC</name>
<dbReference type="eggNOG" id="COG1961">
    <property type="taxonomic scope" value="Bacteria"/>
</dbReference>
<dbReference type="PANTHER" id="PTHR30461:SF19">
    <property type="entry name" value="SITE-SPECIFIC RECOMBINASE RESOLVASE FAMILY"/>
    <property type="match status" value="1"/>
</dbReference>
<dbReference type="InterPro" id="IPR006119">
    <property type="entry name" value="Resolv_N"/>
</dbReference>
<evidence type="ECO:0000256" key="4">
    <source>
        <dbReference type="PIRSR" id="PIRSR606118-50"/>
    </source>
</evidence>
<accession>F8KUH0</accession>
<dbReference type="PROSITE" id="PS00398">
    <property type="entry name" value="RECOMBINASES_2"/>
    <property type="match status" value="1"/>
</dbReference>
<evidence type="ECO:0000313" key="9">
    <source>
        <dbReference type="Proteomes" id="UP000008387"/>
    </source>
</evidence>
<evidence type="ECO:0000256" key="1">
    <source>
        <dbReference type="ARBA" id="ARBA00022908"/>
    </source>
</evidence>
<dbReference type="GO" id="GO:0003677">
    <property type="term" value="F:DNA binding"/>
    <property type="evidence" value="ECO:0007669"/>
    <property type="project" value="UniProtKB-KW"/>
</dbReference>
<dbReference type="KEGG" id="hbi:HBZC1_p0250"/>
<dbReference type="EMBL" id="FR871758">
    <property type="protein sequence ID" value="CCB80905.1"/>
    <property type="molecule type" value="Genomic_DNA"/>
</dbReference>
<keyword evidence="9" id="KW-1185">Reference proteome</keyword>
<keyword evidence="3" id="KW-0233">DNA recombination</keyword>
<dbReference type="InterPro" id="IPR036162">
    <property type="entry name" value="Resolvase-like_N_sf"/>
</dbReference>
<protein>
    <submittedName>
        <fullName evidence="8">Site-specific recombinase, resolvase family</fullName>
    </submittedName>
</protein>
<dbReference type="GO" id="GO:0015074">
    <property type="term" value="P:DNA integration"/>
    <property type="evidence" value="ECO:0007669"/>
    <property type="project" value="UniProtKB-KW"/>
</dbReference>
<evidence type="ECO:0000256" key="3">
    <source>
        <dbReference type="ARBA" id="ARBA00023172"/>
    </source>
</evidence>
<evidence type="ECO:0000256" key="6">
    <source>
        <dbReference type="SAM" id="MobiDB-lite"/>
    </source>
</evidence>
<keyword evidence="8" id="KW-0614">Plasmid</keyword>
<dbReference type="RefSeq" id="WP_013882012.1">
    <property type="nucleotide sequence ID" value="NC_015670.1"/>
</dbReference>